<comment type="cofactor">
    <cofactor evidence="11">
        <name>Mg(2+)</name>
        <dbReference type="ChEBI" id="CHEBI:18420"/>
    </cofactor>
    <text evidence="11">Binds 1 Mg(2+) ion per subunit.</text>
</comment>
<evidence type="ECO:0000256" key="7">
    <source>
        <dbReference type="ARBA" id="ARBA00022777"/>
    </source>
</evidence>
<feature type="binding site" evidence="11">
    <location>
        <position position="123"/>
    </location>
    <ligand>
        <name>ATP</name>
        <dbReference type="ChEBI" id="CHEBI:30616"/>
    </ligand>
</feature>
<dbReference type="InterPro" id="IPR027417">
    <property type="entry name" value="P-loop_NTPase"/>
</dbReference>
<dbReference type="PANTHER" id="PTHR21087:SF16">
    <property type="entry name" value="SHIKIMATE KINASE 1, CHLOROPLASTIC"/>
    <property type="match status" value="1"/>
</dbReference>
<evidence type="ECO:0000256" key="9">
    <source>
        <dbReference type="ARBA" id="ARBA00023141"/>
    </source>
</evidence>
<feature type="binding site" evidence="11">
    <location>
        <begin position="18"/>
        <end position="23"/>
    </location>
    <ligand>
        <name>ATP</name>
        <dbReference type="ChEBI" id="CHEBI:30616"/>
    </ligand>
</feature>
<dbReference type="InterPro" id="IPR023000">
    <property type="entry name" value="Shikimate_kinase_CS"/>
</dbReference>
<evidence type="ECO:0000256" key="6">
    <source>
        <dbReference type="ARBA" id="ARBA00022741"/>
    </source>
</evidence>
<evidence type="ECO:0000313" key="12">
    <source>
        <dbReference type="EMBL" id="GAA1728852.1"/>
    </source>
</evidence>
<keyword evidence="8 11" id="KW-0067">ATP-binding</keyword>
<feature type="binding site" evidence="11">
    <location>
        <position position="40"/>
    </location>
    <ligand>
        <name>substrate</name>
    </ligand>
</feature>
<name>A0ABP4VJA8_9ACTN</name>
<keyword evidence="9 11" id="KW-0057">Aromatic amino acid biosynthesis</keyword>
<dbReference type="PROSITE" id="PS01128">
    <property type="entry name" value="SHIKIMATE_KINASE"/>
    <property type="match status" value="1"/>
</dbReference>
<organism evidence="12 13">
    <name type="scientific">Aeromicrobium alkaliterrae</name>
    <dbReference type="NCBI Taxonomy" id="302168"/>
    <lineage>
        <taxon>Bacteria</taxon>
        <taxon>Bacillati</taxon>
        <taxon>Actinomycetota</taxon>
        <taxon>Actinomycetes</taxon>
        <taxon>Propionibacteriales</taxon>
        <taxon>Nocardioidaceae</taxon>
        <taxon>Aeromicrobium</taxon>
    </lineage>
</organism>
<comment type="similarity">
    <text evidence="2 11">Belongs to the shikimate kinase family.</text>
</comment>
<keyword evidence="11" id="KW-0963">Cytoplasm</keyword>
<dbReference type="InterPro" id="IPR031322">
    <property type="entry name" value="Shikimate/glucono_kinase"/>
</dbReference>
<dbReference type="HAMAP" id="MF_00109">
    <property type="entry name" value="Shikimate_kinase"/>
    <property type="match status" value="1"/>
</dbReference>
<evidence type="ECO:0000256" key="2">
    <source>
        <dbReference type="ARBA" id="ARBA00006997"/>
    </source>
</evidence>
<evidence type="ECO:0000256" key="5">
    <source>
        <dbReference type="ARBA" id="ARBA00022679"/>
    </source>
</evidence>
<dbReference type="Pfam" id="PF01202">
    <property type="entry name" value="SKI"/>
    <property type="match status" value="1"/>
</dbReference>
<evidence type="ECO:0000256" key="3">
    <source>
        <dbReference type="ARBA" id="ARBA00012154"/>
    </source>
</evidence>
<dbReference type="RefSeq" id="WP_344197764.1">
    <property type="nucleotide sequence ID" value="NZ_BAAAME010000002.1"/>
</dbReference>
<comment type="caution">
    <text evidence="11">Lacks conserved residue(s) required for the propagation of feature annotation.</text>
</comment>
<protein>
    <recommendedName>
        <fullName evidence="3 11">Shikimate kinase</fullName>
        <shortName evidence="11">SK</shortName>
        <ecNumber evidence="3 11">2.7.1.71</ecNumber>
    </recommendedName>
</protein>
<keyword evidence="5 11" id="KW-0808">Transferase</keyword>
<feature type="binding site" evidence="11">
    <location>
        <position position="22"/>
    </location>
    <ligand>
        <name>Mg(2+)</name>
        <dbReference type="ChEBI" id="CHEBI:18420"/>
    </ligand>
</feature>
<comment type="catalytic activity">
    <reaction evidence="10 11">
        <text>shikimate + ATP = 3-phosphoshikimate + ADP + H(+)</text>
        <dbReference type="Rhea" id="RHEA:13121"/>
        <dbReference type="ChEBI" id="CHEBI:15378"/>
        <dbReference type="ChEBI" id="CHEBI:30616"/>
        <dbReference type="ChEBI" id="CHEBI:36208"/>
        <dbReference type="ChEBI" id="CHEBI:145989"/>
        <dbReference type="ChEBI" id="CHEBI:456216"/>
        <dbReference type="EC" id="2.7.1.71"/>
    </reaction>
</comment>
<keyword evidence="4 11" id="KW-0028">Amino-acid biosynthesis</keyword>
<sequence length="179" mass="18388">MSPGGGGRPAVVLIGAPGAGKTTVGTTLAQRLGLGFRDTDADVVASEGREISDIFVTDGEPAFRALEEAAVAAALTEHDGVLALGGGAVLSPATQALLADHRVVHLEVGLAGAASRVGLNASRPLLVGNVRGRMKALLDERRPIYTRLATWTVGTDAHTADEVVDLVLQLLEETHEAQG</sequence>
<dbReference type="SUPFAM" id="SSF52540">
    <property type="entry name" value="P-loop containing nucleoside triphosphate hydrolases"/>
    <property type="match status" value="1"/>
</dbReference>
<accession>A0ABP4VJA8</accession>
<dbReference type="Proteomes" id="UP001501057">
    <property type="component" value="Unassembled WGS sequence"/>
</dbReference>
<dbReference type="PANTHER" id="PTHR21087">
    <property type="entry name" value="SHIKIMATE KINASE"/>
    <property type="match status" value="1"/>
</dbReference>
<evidence type="ECO:0000256" key="10">
    <source>
        <dbReference type="ARBA" id="ARBA00048567"/>
    </source>
</evidence>
<dbReference type="CDD" id="cd00464">
    <property type="entry name" value="SK"/>
    <property type="match status" value="1"/>
</dbReference>
<comment type="pathway">
    <text evidence="1 11">Metabolic intermediate biosynthesis; chorismate biosynthesis; chorismate from D-erythrose 4-phosphate and phosphoenolpyruvate: step 5/7.</text>
</comment>
<dbReference type="EC" id="2.7.1.71" evidence="3 11"/>
<comment type="caution">
    <text evidence="12">The sequence shown here is derived from an EMBL/GenBank/DDBJ whole genome shotgun (WGS) entry which is preliminary data.</text>
</comment>
<evidence type="ECO:0000313" key="13">
    <source>
        <dbReference type="Proteomes" id="UP001501057"/>
    </source>
</evidence>
<dbReference type="Gene3D" id="3.40.50.300">
    <property type="entry name" value="P-loop containing nucleotide triphosphate hydrolases"/>
    <property type="match status" value="1"/>
</dbReference>
<reference evidence="13" key="1">
    <citation type="journal article" date="2019" name="Int. J. Syst. Evol. Microbiol.">
        <title>The Global Catalogue of Microorganisms (GCM) 10K type strain sequencing project: providing services to taxonomists for standard genome sequencing and annotation.</title>
        <authorList>
            <consortium name="The Broad Institute Genomics Platform"/>
            <consortium name="The Broad Institute Genome Sequencing Center for Infectious Disease"/>
            <person name="Wu L."/>
            <person name="Ma J."/>
        </authorList>
    </citation>
    <scope>NUCLEOTIDE SEQUENCE [LARGE SCALE GENOMIC DNA]</scope>
    <source>
        <strain evidence="13">JCM 13518</strain>
    </source>
</reference>
<evidence type="ECO:0000256" key="1">
    <source>
        <dbReference type="ARBA" id="ARBA00004842"/>
    </source>
</evidence>
<dbReference type="EMBL" id="BAAAME010000002">
    <property type="protein sequence ID" value="GAA1728852.1"/>
    <property type="molecule type" value="Genomic_DNA"/>
</dbReference>
<comment type="subcellular location">
    <subcellularLocation>
        <location evidence="11">Cytoplasm</location>
    </subcellularLocation>
</comment>
<keyword evidence="11" id="KW-0479">Metal-binding</keyword>
<evidence type="ECO:0000256" key="8">
    <source>
        <dbReference type="ARBA" id="ARBA00022840"/>
    </source>
</evidence>
<feature type="binding site" evidence="11">
    <location>
        <position position="64"/>
    </location>
    <ligand>
        <name>substrate</name>
    </ligand>
</feature>
<dbReference type="PRINTS" id="PR01100">
    <property type="entry name" value="SHIKIMTKNASE"/>
</dbReference>
<dbReference type="InterPro" id="IPR000623">
    <property type="entry name" value="Shikimate_kinase/TSH1"/>
</dbReference>
<proteinExistence type="inferred from homology"/>
<comment type="function">
    <text evidence="11">Catalyzes the specific phosphorylation of the 3-hydroxyl group of shikimic acid using ATP as a cosubstrate.</text>
</comment>
<keyword evidence="7 11" id="KW-0418">Kinase</keyword>
<gene>
    <name evidence="11" type="primary">aroK</name>
    <name evidence="12" type="ORF">GCM10009710_06860</name>
</gene>
<keyword evidence="11" id="KW-0460">Magnesium</keyword>
<evidence type="ECO:0000256" key="11">
    <source>
        <dbReference type="HAMAP-Rule" id="MF_00109"/>
    </source>
</evidence>
<feature type="binding site" evidence="11">
    <location>
        <position position="86"/>
    </location>
    <ligand>
        <name>substrate</name>
    </ligand>
</feature>
<keyword evidence="6 11" id="KW-0547">Nucleotide-binding</keyword>
<evidence type="ECO:0000256" key="4">
    <source>
        <dbReference type="ARBA" id="ARBA00022605"/>
    </source>
</evidence>
<keyword evidence="13" id="KW-1185">Reference proteome</keyword>
<comment type="subunit">
    <text evidence="11">Monomer.</text>
</comment>
<feature type="binding site" evidence="11">
    <location>
        <position position="141"/>
    </location>
    <ligand>
        <name>substrate</name>
    </ligand>
</feature>
<dbReference type="GO" id="GO:0016301">
    <property type="term" value="F:kinase activity"/>
    <property type="evidence" value="ECO:0007669"/>
    <property type="project" value="UniProtKB-KW"/>
</dbReference>